<dbReference type="Proteomes" id="UP000460287">
    <property type="component" value="Unassembled WGS sequence"/>
</dbReference>
<evidence type="ECO:0000259" key="6">
    <source>
        <dbReference type="Pfam" id="PF01386"/>
    </source>
</evidence>
<dbReference type="GO" id="GO:0008097">
    <property type="term" value="F:5S rRNA binding"/>
    <property type="evidence" value="ECO:0007669"/>
    <property type="project" value="InterPro"/>
</dbReference>
<evidence type="ECO:0000256" key="3">
    <source>
        <dbReference type="ARBA" id="ARBA00022980"/>
    </source>
</evidence>
<dbReference type="GO" id="GO:0022625">
    <property type="term" value="C:cytosolic large ribosomal subunit"/>
    <property type="evidence" value="ECO:0007669"/>
    <property type="project" value="TreeGrafter"/>
</dbReference>
<keyword evidence="1 5" id="KW-0699">rRNA-binding</keyword>
<comment type="similarity">
    <text evidence="5">Belongs to the bacterial ribosomal protein bL25 family. CTC subfamily.</text>
</comment>
<protein>
    <recommendedName>
        <fullName evidence="5">Large ribosomal subunit protein bL25</fullName>
    </recommendedName>
    <alternativeName>
        <fullName evidence="5">General stress protein CTC</fullName>
    </alternativeName>
</protein>
<feature type="domain" description="Large ribosomal subunit protein bL25 beta" evidence="7">
    <location>
        <begin position="124"/>
        <end position="203"/>
    </location>
</feature>
<keyword evidence="2 5" id="KW-0694">RNA-binding</keyword>
<dbReference type="SUPFAM" id="SSF50715">
    <property type="entry name" value="Ribosomal protein L25-like"/>
    <property type="match status" value="1"/>
</dbReference>
<evidence type="ECO:0000259" key="7">
    <source>
        <dbReference type="Pfam" id="PF14693"/>
    </source>
</evidence>
<dbReference type="EMBL" id="VULX01000011">
    <property type="protein sequence ID" value="MSR91498.1"/>
    <property type="molecule type" value="Genomic_DNA"/>
</dbReference>
<dbReference type="PANTHER" id="PTHR33284">
    <property type="entry name" value="RIBOSOMAL PROTEIN L25/GLN-TRNA SYNTHETASE, ANTI-CODON-BINDING DOMAIN-CONTAINING PROTEIN"/>
    <property type="match status" value="1"/>
</dbReference>
<evidence type="ECO:0000313" key="9">
    <source>
        <dbReference type="Proteomes" id="UP000460287"/>
    </source>
</evidence>
<keyword evidence="4 5" id="KW-0687">Ribonucleoprotein</keyword>
<comment type="subunit">
    <text evidence="5">Part of the 50S ribosomal subunit; part of the 5S rRNA/L5/L18/L25 subcomplex. Contacts the 5S rRNA. Binds to the 5S rRNA independently of L5 and L18.</text>
</comment>
<dbReference type="InterPro" id="IPR037121">
    <property type="entry name" value="Ribosomal_bL25_C"/>
</dbReference>
<dbReference type="Gene3D" id="2.40.240.10">
    <property type="entry name" value="Ribosomal Protein L25, Chain P"/>
    <property type="match status" value="1"/>
</dbReference>
<dbReference type="InterPro" id="IPR011035">
    <property type="entry name" value="Ribosomal_bL25/Gln-tRNA_synth"/>
</dbReference>
<keyword evidence="9" id="KW-1185">Reference proteome</keyword>
<evidence type="ECO:0000256" key="5">
    <source>
        <dbReference type="HAMAP-Rule" id="MF_01334"/>
    </source>
</evidence>
<dbReference type="AlphaFoldDB" id="A0A7X2MYM8"/>
<evidence type="ECO:0000256" key="1">
    <source>
        <dbReference type="ARBA" id="ARBA00022730"/>
    </source>
</evidence>
<feature type="domain" description="Large ribosomal subunit protein bL25 L25" evidence="6">
    <location>
        <begin position="34"/>
        <end position="115"/>
    </location>
</feature>
<dbReference type="InterPro" id="IPR029751">
    <property type="entry name" value="Ribosomal_L25_dom"/>
</dbReference>
<proteinExistence type="inferred from homology"/>
<organism evidence="8 9">
    <name type="scientific">Inconstantimicrobium porci</name>
    <dbReference type="NCBI Taxonomy" id="2652291"/>
    <lineage>
        <taxon>Bacteria</taxon>
        <taxon>Bacillati</taxon>
        <taxon>Bacillota</taxon>
        <taxon>Clostridia</taxon>
        <taxon>Eubacteriales</taxon>
        <taxon>Clostridiaceae</taxon>
        <taxon>Inconstantimicrobium</taxon>
    </lineage>
</organism>
<evidence type="ECO:0000313" key="8">
    <source>
        <dbReference type="EMBL" id="MSR91498.1"/>
    </source>
</evidence>
<dbReference type="InterPro" id="IPR020930">
    <property type="entry name" value="Ribosomal_uL5_bac-type"/>
</dbReference>
<dbReference type="Gene3D" id="2.170.120.20">
    <property type="entry name" value="Ribosomal protein L25, beta domain"/>
    <property type="match status" value="1"/>
</dbReference>
<dbReference type="InterPro" id="IPR020057">
    <property type="entry name" value="Ribosomal_bL25_b-dom"/>
</dbReference>
<dbReference type="InterPro" id="IPR001021">
    <property type="entry name" value="Ribosomal_bL25_long"/>
</dbReference>
<keyword evidence="3 5" id="KW-0689">Ribosomal protein</keyword>
<reference evidence="8 9" key="1">
    <citation type="submission" date="2019-08" db="EMBL/GenBank/DDBJ databases">
        <title>In-depth cultivation of the pig gut microbiome towards novel bacterial diversity and tailored functional studies.</title>
        <authorList>
            <person name="Wylensek D."/>
            <person name="Hitch T.C.A."/>
            <person name="Clavel T."/>
        </authorList>
    </citation>
    <scope>NUCLEOTIDE SEQUENCE [LARGE SCALE GENOMIC DNA]</scope>
    <source>
        <strain evidence="8 9">WCA-383-APC-5B</strain>
    </source>
</reference>
<evidence type="ECO:0000256" key="2">
    <source>
        <dbReference type="ARBA" id="ARBA00022884"/>
    </source>
</evidence>
<name>A0A7X2MYM8_9CLOT</name>
<accession>A0A7X2MYM8</accession>
<dbReference type="NCBIfam" id="TIGR00731">
    <property type="entry name" value="bL25_bact_ctc"/>
    <property type="match status" value="1"/>
</dbReference>
<evidence type="ECO:0000256" key="4">
    <source>
        <dbReference type="ARBA" id="ARBA00023274"/>
    </source>
</evidence>
<sequence length="216" mass="24157">MYLKIVVYHLEKYYNIYVILNNMEEGLILSNVVLNVSERNEKGKKTRKYGEIPCVLYGVHLDKPTPIKMDKKEVLKLLALPQSSMVTLNLAGKAQNCLVKELQQSIYGKVIHIDFQGVNANEDVKLNVPVVFKGEGLLESKGLLLEPLVAEVELYGESDKFPENIEVNAETFDFGTKVFAKDLVIPEGFKLELDGEALIATVKSLEAGQADKVEDK</sequence>
<dbReference type="InterPro" id="IPR020056">
    <property type="entry name" value="Rbsml_bL25/Gln-tRNA_synth_N"/>
</dbReference>
<comment type="caution">
    <text evidence="8">The sequence shown here is derived from an EMBL/GenBank/DDBJ whole genome shotgun (WGS) entry which is preliminary data.</text>
</comment>
<dbReference type="HAMAP" id="MF_01334">
    <property type="entry name" value="Ribosomal_bL25_CTC"/>
    <property type="match status" value="1"/>
</dbReference>
<comment type="function">
    <text evidence="5">This is one of the proteins that binds to the 5S RNA in the ribosome where it forms part of the central protuberance.</text>
</comment>
<dbReference type="GO" id="GO:0003735">
    <property type="term" value="F:structural constituent of ribosome"/>
    <property type="evidence" value="ECO:0007669"/>
    <property type="project" value="InterPro"/>
</dbReference>
<dbReference type="PANTHER" id="PTHR33284:SF1">
    <property type="entry name" value="RIBOSOMAL PROTEIN L25_GLN-TRNA SYNTHETASE, ANTI-CODON-BINDING DOMAIN-CONTAINING PROTEIN"/>
    <property type="match status" value="1"/>
</dbReference>
<dbReference type="CDD" id="cd00495">
    <property type="entry name" value="Ribosomal_L25_TL5_CTC"/>
    <property type="match status" value="1"/>
</dbReference>
<dbReference type="Pfam" id="PF14693">
    <property type="entry name" value="Ribosomal_TL5_C"/>
    <property type="match status" value="1"/>
</dbReference>
<gene>
    <name evidence="5" type="primary">rplY</name>
    <name evidence="5" type="synonym">ctc</name>
    <name evidence="8" type="ORF">FYJ33_08765</name>
</gene>
<dbReference type="GO" id="GO:0006412">
    <property type="term" value="P:translation"/>
    <property type="evidence" value="ECO:0007669"/>
    <property type="project" value="UniProtKB-UniRule"/>
</dbReference>
<dbReference type="Pfam" id="PF01386">
    <property type="entry name" value="Ribosomal_L25p"/>
    <property type="match status" value="1"/>
</dbReference>